<name>A0ABV4BU85_9CLOT</name>
<feature type="domain" description="Spore germination GerAC-like C-terminal" evidence="8">
    <location>
        <begin position="205"/>
        <end position="372"/>
    </location>
</feature>
<dbReference type="Pfam" id="PF05504">
    <property type="entry name" value="Spore_GerAC"/>
    <property type="match status" value="1"/>
</dbReference>
<dbReference type="InterPro" id="IPR046953">
    <property type="entry name" value="Spore_GerAC-like_C"/>
</dbReference>
<evidence type="ECO:0000256" key="4">
    <source>
        <dbReference type="ARBA" id="ARBA00022729"/>
    </source>
</evidence>
<feature type="domain" description="Spore germination protein N-terminal" evidence="9">
    <location>
        <begin position="26"/>
        <end position="196"/>
    </location>
</feature>
<reference evidence="10 11" key="1">
    <citation type="submission" date="2024-08" db="EMBL/GenBank/DDBJ databases">
        <title>Clostridium lapicellarii sp. nov., and Clostridium renhuaiense sp. nov., two species isolated from the mud in a fermentation cellar used for producing sauce-flavour Chinese liquors.</title>
        <authorList>
            <person name="Yang F."/>
            <person name="Wang H."/>
            <person name="Chen L.Q."/>
            <person name="Zhou N."/>
            <person name="Lu J.J."/>
            <person name="Pu X.X."/>
            <person name="Wan B."/>
            <person name="Wang L."/>
            <person name="Liu S.J."/>
        </authorList>
    </citation>
    <scope>NUCLEOTIDE SEQUENCE [LARGE SCALE GENOMIC DNA]</scope>
    <source>
        <strain evidence="10 11">MT-5</strain>
    </source>
</reference>
<dbReference type="RefSeq" id="WP_369705188.1">
    <property type="nucleotide sequence ID" value="NZ_JBGEWD010000016.1"/>
</dbReference>
<dbReference type="PANTHER" id="PTHR35789:SF1">
    <property type="entry name" value="SPORE GERMINATION PROTEIN B3"/>
    <property type="match status" value="1"/>
</dbReference>
<keyword evidence="5" id="KW-0472">Membrane</keyword>
<evidence type="ECO:0000256" key="2">
    <source>
        <dbReference type="ARBA" id="ARBA00007886"/>
    </source>
</evidence>
<comment type="subcellular location">
    <subcellularLocation>
        <location evidence="1">Membrane</location>
        <topology evidence="1">Lipid-anchor</topology>
    </subcellularLocation>
</comment>
<sequence>MNKSIHKPIIIVTFIITAMIFSGCWDQHPFERIGFITLLGIEESKDISGMKITTISPVTDPETKSRSEILTTTSSLIRSSREELRRKSSKSMEAGKTQVVLYSKEIAEKEKIYKINEILERDPTDSIIAWLIVVDGSTEGFLREIEKLSDKQRPSIYLTQLLERNTQSGYTPETRVNKFDTISFREGVDNIAPLVKMEKDGVVIEGTALFSKDKMVGSLTPKNTSLLMTMMGSLKHTEYQFNSLYLSENDLRSKHGISIGFNKCKRKIKVKIIDNRPVVDISLKLSASIDEYETDNLDESGNLENLNLKMQEELNKDCRNVINYLQEINSDPIGIGNIVRAKYNSYWKKNDWSRVYRDSVINVDVQLETTQYGVLQ</sequence>
<accession>A0ABV4BU85</accession>
<comment type="caution">
    <text evidence="10">The sequence shown here is derived from an EMBL/GenBank/DDBJ whole genome shotgun (WGS) entry which is preliminary data.</text>
</comment>
<dbReference type="PROSITE" id="PS51257">
    <property type="entry name" value="PROKAR_LIPOPROTEIN"/>
    <property type="match status" value="1"/>
</dbReference>
<dbReference type="Gene3D" id="3.30.300.210">
    <property type="entry name" value="Nutrient germinant receptor protein C, domain 3"/>
    <property type="match status" value="1"/>
</dbReference>
<gene>
    <name evidence="10" type="ORF">AB8U03_14010</name>
</gene>
<evidence type="ECO:0000256" key="6">
    <source>
        <dbReference type="ARBA" id="ARBA00023139"/>
    </source>
</evidence>
<evidence type="ECO:0000313" key="11">
    <source>
        <dbReference type="Proteomes" id="UP001564657"/>
    </source>
</evidence>
<dbReference type="Pfam" id="PF25198">
    <property type="entry name" value="Spore_GerAC_N"/>
    <property type="match status" value="1"/>
</dbReference>
<dbReference type="EMBL" id="JBGEWD010000016">
    <property type="protein sequence ID" value="MEY8001291.1"/>
    <property type="molecule type" value="Genomic_DNA"/>
</dbReference>
<keyword evidence="3" id="KW-0309">Germination</keyword>
<evidence type="ECO:0000313" key="10">
    <source>
        <dbReference type="EMBL" id="MEY8001291.1"/>
    </source>
</evidence>
<evidence type="ECO:0000256" key="1">
    <source>
        <dbReference type="ARBA" id="ARBA00004635"/>
    </source>
</evidence>
<dbReference type="InterPro" id="IPR038501">
    <property type="entry name" value="Spore_GerAC_C_sf"/>
</dbReference>
<organism evidence="10 11">
    <name type="scientific">Clostridium moutaii</name>
    <dbReference type="NCBI Taxonomy" id="3240932"/>
    <lineage>
        <taxon>Bacteria</taxon>
        <taxon>Bacillati</taxon>
        <taxon>Bacillota</taxon>
        <taxon>Clostridia</taxon>
        <taxon>Eubacteriales</taxon>
        <taxon>Clostridiaceae</taxon>
        <taxon>Clostridium</taxon>
    </lineage>
</organism>
<dbReference type="NCBIfam" id="TIGR02887">
    <property type="entry name" value="spore_ger_x_C"/>
    <property type="match status" value="1"/>
</dbReference>
<keyword evidence="4" id="KW-0732">Signal</keyword>
<evidence type="ECO:0000256" key="7">
    <source>
        <dbReference type="ARBA" id="ARBA00023288"/>
    </source>
</evidence>
<evidence type="ECO:0000259" key="9">
    <source>
        <dbReference type="Pfam" id="PF25198"/>
    </source>
</evidence>
<dbReference type="InterPro" id="IPR057336">
    <property type="entry name" value="GerAC_N"/>
</dbReference>
<protein>
    <submittedName>
        <fullName evidence="10">Ger(X)C family spore germination protein</fullName>
    </submittedName>
</protein>
<keyword evidence="11" id="KW-1185">Reference proteome</keyword>
<keyword evidence="6" id="KW-0564">Palmitate</keyword>
<evidence type="ECO:0000256" key="3">
    <source>
        <dbReference type="ARBA" id="ARBA00022544"/>
    </source>
</evidence>
<proteinExistence type="inferred from homology"/>
<keyword evidence="7" id="KW-0449">Lipoprotein</keyword>
<evidence type="ECO:0000256" key="5">
    <source>
        <dbReference type="ARBA" id="ARBA00023136"/>
    </source>
</evidence>
<comment type="similarity">
    <text evidence="2">Belongs to the GerABKC lipoprotein family.</text>
</comment>
<evidence type="ECO:0000259" key="8">
    <source>
        <dbReference type="Pfam" id="PF05504"/>
    </source>
</evidence>
<dbReference type="InterPro" id="IPR008844">
    <property type="entry name" value="Spore_GerAC-like"/>
</dbReference>
<dbReference type="PANTHER" id="PTHR35789">
    <property type="entry name" value="SPORE GERMINATION PROTEIN B3"/>
    <property type="match status" value="1"/>
</dbReference>
<dbReference type="Proteomes" id="UP001564657">
    <property type="component" value="Unassembled WGS sequence"/>
</dbReference>